<gene>
    <name evidence="1" type="ORF">SY212_03510</name>
</gene>
<sequence>MVHPLSVTDLTVEMNATAEERIIPFIIRYINYVIETSTLDYHDGHTYISDKEIQSSLKARDDWRGSGISDYVGGRALLLVLRRYKKKGYRIFVRTKDGHVYALICWDVNSNILDRISKRADYTEL</sequence>
<evidence type="ECO:0000313" key="1">
    <source>
        <dbReference type="EMBL" id="GET05321.1"/>
    </source>
</evidence>
<protein>
    <submittedName>
        <fullName evidence="1">Uncharacterized protein</fullName>
    </submittedName>
</protein>
<proteinExistence type="predicted"/>
<comment type="caution">
    <text evidence="1">The sequence shown here is derived from an EMBL/GenBank/DDBJ whole genome shotgun (WGS) entry which is preliminary data.</text>
</comment>
<accession>A0A6F9XJ79</accession>
<dbReference type="Proteomes" id="UP000494265">
    <property type="component" value="Unassembled WGS sequence"/>
</dbReference>
<organism evidence="1">
    <name type="scientific">Ligilactobacillus agilis</name>
    <dbReference type="NCBI Taxonomy" id="1601"/>
    <lineage>
        <taxon>Bacteria</taxon>
        <taxon>Bacillati</taxon>
        <taxon>Bacillota</taxon>
        <taxon>Bacilli</taxon>
        <taxon>Lactobacillales</taxon>
        <taxon>Lactobacillaceae</taxon>
        <taxon>Ligilactobacillus</taxon>
    </lineage>
</organism>
<dbReference type="AlphaFoldDB" id="A0A6F9XJ79"/>
<dbReference type="RefSeq" id="WP_172584174.1">
    <property type="nucleotide sequence ID" value="NZ_BLAM01000054.1"/>
</dbReference>
<reference evidence="1" key="1">
    <citation type="submission" date="2019-10" db="EMBL/GenBank/DDBJ databases">
        <title>Lactobacillus agilis SY212 Whole Genome Sequencing Project.</title>
        <authorList>
            <person name="Suzuki S."/>
            <person name="Endo A."/>
            <person name="Maeno S."/>
            <person name="Shiwa Y."/>
            <person name="Matsutani M."/>
            <person name="Kajikawa A."/>
        </authorList>
    </citation>
    <scope>NUCLEOTIDE SEQUENCE</scope>
    <source>
        <strain evidence="1">SY212</strain>
    </source>
</reference>
<name>A0A6F9XJ79_9LACO</name>
<dbReference type="EMBL" id="BLAM01000054">
    <property type="protein sequence ID" value="GET05321.1"/>
    <property type="molecule type" value="Genomic_DNA"/>
</dbReference>